<dbReference type="Pfam" id="PF14238">
    <property type="entry name" value="DUF4340"/>
    <property type="match status" value="1"/>
</dbReference>
<proteinExistence type="predicted"/>
<reference evidence="2 3" key="1">
    <citation type="journal article" date="2017" name="ISME J.">
        <title>Energy and carbon metabolisms in a deep terrestrial subsurface fluid microbial community.</title>
        <authorList>
            <person name="Momper L."/>
            <person name="Jungbluth S.P."/>
            <person name="Lee M.D."/>
            <person name="Amend J.P."/>
        </authorList>
    </citation>
    <scope>NUCLEOTIDE SEQUENCE [LARGE SCALE GENOMIC DNA]</scope>
    <source>
        <strain evidence="2">SURF_26</strain>
    </source>
</reference>
<dbReference type="AlphaFoldDB" id="A0A3A4R3E3"/>
<evidence type="ECO:0000313" key="2">
    <source>
        <dbReference type="EMBL" id="RJP59173.1"/>
    </source>
</evidence>
<name>A0A3A4R3E3_9BACT</name>
<comment type="caution">
    <text evidence="2">The sequence shown here is derived from an EMBL/GenBank/DDBJ whole genome shotgun (WGS) entry which is preliminary data.</text>
</comment>
<gene>
    <name evidence="2" type="ORF">C4541_06700</name>
</gene>
<dbReference type="EMBL" id="QZJZ01000054">
    <property type="protein sequence ID" value="RJP59173.1"/>
    <property type="molecule type" value="Genomic_DNA"/>
</dbReference>
<dbReference type="InterPro" id="IPR025641">
    <property type="entry name" value="DUF4340"/>
</dbReference>
<evidence type="ECO:0000313" key="3">
    <source>
        <dbReference type="Proteomes" id="UP000266426"/>
    </source>
</evidence>
<sequence length="588" mass="67467">MKLKKLIFLSIILCALSGYIYFFERHTPDTETKKARQNRVLPFQAKEITGLTIENRFGNITLAKSDNTNEWVILPEKYRTADMAISTLLSELELLTYLRQIDEGQDSFGFTTPLATITIAVKTQSYTVVIGAPAALGEQRYVRVSTNEIQSIYVVDSHPLEKFNLPPEEIRSRSIIPDKTYVPDYIQIQRDSLTITIEHKKEGVWYLSSPLQCRADQDRVRAVVSAFQNLRAIDFIDVTSEPDNEYGFNTPSTKVTLGKKDTQLYTIRIGKEYDNGSRYYIKNDYESFVYGIERMSAKLFFSSLYELSTKQFFLYAQEDIDSLILKSDSLSLELQSENGKWKIKRPVEIFADTTVIENLFKSLQSCTISEYLTSIEERNLITSLFPLYTLEITPQKIERHTKNTFLFYSANEHYYVSDGESVYKIDNFDQSVFPMTITDIAATDISLINRYTLARMEFRRANVPITLELRGSNWFLDKKALAQAEINNILNILQLIKPRKIYAVANEQTMRECGLEQPSIQITYNNINTESPAETILFGIQADNLIYGHKKGYPLIFLFDAKTVESMTDTLMARGKNVKNIPASTETD</sequence>
<organism evidence="2 3">
    <name type="scientific">Candidatus Auribacter fodinae</name>
    <dbReference type="NCBI Taxonomy" id="2093366"/>
    <lineage>
        <taxon>Bacteria</taxon>
        <taxon>Pseudomonadati</taxon>
        <taxon>Candidatus Auribacterota</taxon>
        <taxon>Candidatus Auribacteria</taxon>
        <taxon>Candidatus Auribacterales</taxon>
        <taxon>Candidatus Auribacteraceae</taxon>
        <taxon>Candidatus Auribacter</taxon>
    </lineage>
</organism>
<accession>A0A3A4R3E3</accession>
<protein>
    <submittedName>
        <fullName evidence="2">DUF4340 domain-containing protein</fullName>
    </submittedName>
</protein>
<dbReference type="Proteomes" id="UP000266426">
    <property type="component" value="Unassembled WGS sequence"/>
</dbReference>
<feature type="domain" description="DUF4340" evidence="1">
    <location>
        <begin position="205"/>
        <end position="373"/>
    </location>
</feature>
<evidence type="ECO:0000259" key="1">
    <source>
        <dbReference type="Pfam" id="PF14238"/>
    </source>
</evidence>